<feature type="chain" id="PRO_5037701622" description="DUF306 domain-containing protein" evidence="1">
    <location>
        <begin position="28"/>
        <end position="148"/>
    </location>
</feature>
<feature type="signal peptide" evidence="1">
    <location>
        <begin position="1"/>
        <end position="27"/>
    </location>
</feature>
<evidence type="ECO:0000256" key="1">
    <source>
        <dbReference type="SAM" id="SignalP"/>
    </source>
</evidence>
<keyword evidence="4" id="KW-1185">Reference proteome</keyword>
<dbReference type="EMBL" id="BMOE01000004">
    <property type="protein sequence ID" value="GGJ72592.1"/>
    <property type="molecule type" value="Genomic_DNA"/>
</dbReference>
<dbReference type="InterPro" id="IPR005184">
    <property type="entry name" value="DUF306_Meta_HslJ"/>
</dbReference>
<sequence length="148" mass="15740">MRLPHRSLKLLPLVTLGLCAVLPMASASGNPAPLNGIWTLSGLSEPGAVLRGAPVTADLVIVDGRLHGTLGCGRYEGTLDAARNALSVKANLLPPRAGERCLYAVRGAFLNDLNAARQYTVSRDHLVLFSGRARLTFTRLGFVTPARK</sequence>
<reference evidence="3" key="1">
    <citation type="journal article" date="2014" name="Int. J. Syst. Evol. Microbiol.">
        <title>Complete genome sequence of Corynebacterium casei LMG S-19264T (=DSM 44701T), isolated from a smear-ripened cheese.</title>
        <authorList>
            <consortium name="US DOE Joint Genome Institute (JGI-PGF)"/>
            <person name="Walter F."/>
            <person name="Albersmeier A."/>
            <person name="Kalinowski J."/>
            <person name="Ruckert C."/>
        </authorList>
    </citation>
    <scope>NUCLEOTIDE SEQUENCE</scope>
    <source>
        <strain evidence="3">JCM 14371</strain>
    </source>
</reference>
<organism evidence="3 4">
    <name type="scientific">Deinococcus aquiradiocola</name>
    <dbReference type="NCBI Taxonomy" id="393059"/>
    <lineage>
        <taxon>Bacteria</taxon>
        <taxon>Thermotogati</taxon>
        <taxon>Deinococcota</taxon>
        <taxon>Deinococci</taxon>
        <taxon>Deinococcales</taxon>
        <taxon>Deinococcaceae</taxon>
        <taxon>Deinococcus</taxon>
    </lineage>
</organism>
<dbReference type="Pfam" id="PF03724">
    <property type="entry name" value="META"/>
    <property type="match status" value="1"/>
</dbReference>
<name>A0A917PEH0_9DEIO</name>
<evidence type="ECO:0000313" key="3">
    <source>
        <dbReference type="EMBL" id="GGJ72592.1"/>
    </source>
</evidence>
<evidence type="ECO:0000313" key="4">
    <source>
        <dbReference type="Proteomes" id="UP000635726"/>
    </source>
</evidence>
<dbReference type="InterPro" id="IPR038670">
    <property type="entry name" value="HslJ-like_sf"/>
</dbReference>
<dbReference type="Proteomes" id="UP000635726">
    <property type="component" value="Unassembled WGS sequence"/>
</dbReference>
<evidence type="ECO:0000259" key="2">
    <source>
        <dbReference type="Pfam" id="PF03724"/>
    </source>
</evidence>
<feature type="domain" description="DUF306" evidence="2">
    <location>
        <begin position="35"/>
        <end position="137"/>
    </location>
</feature>
<comment type="caution">
    <text evidence="3">The sequence shown here is derived from an EMBL/GenBank/DDBJ whole genome shotgun (WGS) entry which is preliminary data.</text>
</comment>
<proteinExistence type="predicted"/>
<accession>A0A917PEH0</accession>
<dbReference type="AlphaFoldDB" id="A0A917PEH0"/>
<keyword evidence="1" id="KW-0732">Signal</keyword>
<protein>
    <recommendedName>
        <fullName evidence="2">DUF306 domain-containing protein</fullName>
    </recommendedName>
</protein>
<reference evidence="3" key="2">
    <citation type="submission" date="2020-09" db="EMBL/GenBank/DDBJ databases">
        <authorList>
            <person name="Sun Q."/>
            <person name="Ohkuma M."/>
        </authorList>
    </citation>
    <scope>NUCLEOTIDE SEQUENCE</scope>
    <source>
        <strain evidence="3">JCM 14371</strain>
    </source>
</reference>
<dbReference type="Gene3D" id="2.40.128.270">
    <property type="match status" value="1"/>
</dbReference>
<dbReference type="RefSeq" id="WP_188962116.1">
    <property type="nucleotide sequence ID" value="NZ_BMOE01000004.1"/>
</dbReference>
<gene>
    <name evidence="3" type="ORF">GCM10008939_16280</name>
</gene>